<dbReference type="AlphaFoldDB" id="A0A0F9RBY3"/>
<dbReference type="Gene3D" id="3.40.1800.10">
    <property type="entry name" value="His-Me finger endonucleases"/>
    <property type="match status" value="1"/>
</dbReference>
<organism evidence="1">
    <name type="scientific">marine sediment metagenome</name>
    <dbReference type="NCBI Taxonomy" id="412755"/>
    <lineage>
        <taxon>unclassified sequences</taxon>
        <taxon>metagenomes</taxon>
        <taxon>ecological metagenomes</taxon>
    </lineage>
</organism>
<dbReference type="EMBL" id="LAZR01000944">
    <property type="protein sequence ID" value="KKN54075.1"/>
    <property type="molecule type" value="Genomic_DNA"/>
</dbReference>
<accession>A0A0F9RBY3</accession>
<evidence type="ECO:0000313" key="1">
    <source>
        <dbReference type="EMBL" id="KKN54075.1"/>
    </source>
</evidence>
<reference evidence="1" key="1">
    <citation type="journal article" date="2015" name="Nature">
        <title>Complex archaea that bridge the gap between prokaryotes and eukaryotes.</title>
        <authorList>
            <person name="Spang A."/>
            <person name="Saw J.H."/>
            <person name="Jorgensen S.L."/>
            <person name="Zaremba-Niedzwiedzka K."/>
            <person name="Martijn J."/>
            <person name="Lind A.E."/>
            <person name="van Eijk R."/>
            <person name="Schleper C."/>
            <person name="Guy L."/>
            <person name="Ettema T.J."/>
        </authorList>
    </citation>
    <scope>NUCLEOTIDE SEQUENCE</scope>
</reference>
<dbReference type="SUPFAM" id="SSF54060">
    <property type="entry name" value="His-Me finger endonucleases"/>
    <property type="match status" value="1"/>
</dbReference>
<proteinExistence type="predicted"/>
<dbReference type="InterPro" id="IPR004211">
    <property type="entry name" value="Endonuclease_7"/>
</dbReference>
<dbReference type="InterPro" id="IPR038563">
    <property type="entry name" value="Endonuclease_7_sf"/>
</dbReference>
<protein>
    <recommendedName>
        <fullName evidence="2">Recombination endonuclease VII</fullName>
    </recommendedName>
</protein>
<evidence type="ECO:0008006" key="2">
    <source>
        <dbReference type="Google" id="ProtNLM"/>
    </source>
</evidence>
<dbReference type="Pfam" id="PF02945">
    <property type="entry name" value="Endonuclease_7"/>
    <property type="match status" value="1"/>
</dbReference>
<comment type="caution">
    <text evidence="1">The sequence shown here is derived from an EMBL/GenBank/DDBJ whole genome shotgun (WGS) entry which is preliminary data.</text>
</comment>
<name>A0A0F9RBY3_9ZZZZ</name>
<sequence length="167" mass="20035">MVYYYFVMKDESLEILNSININLDISKNIKKCSKCKQIYPADPKFFYRHSNRKDGLDPWCKECKKDYDKIRHKMKKFNISLKQYQKMVKEQNGRCLICGREFNDIYRSLKHNHIYYTPRIDHDHKTGKVRGILCHHCNIALGSFNENPLILVRAIKYLKENKMLNPN</sequence>
<gene>
    <name evidence="1" type="ORF">LCGC14_0596150</name>
</gene>
<dbReference type="InterPro" id="IPR044925">
    <property type="entry name" value="His-Me_finger_sf"/>
</dbReference>